<evidence type="ECO:0000313" key="14">
    <source>
        <dbReference type="EnsemblMetazoa" id="KAF7488931.1"/>
    </source>
</evidence>
<keyword evidence="2 10" id="KW-0813">Transport</keyword>
<feature type="compositionally biased region" description="Basic and acidic residues" evidence="12">
    <location>
        <begin position="1"/>
        <end position="12"/>
    </location>
</feature>
<dbReference type="Proteomes" id="UP000070412">
    <property type="component" value="Unassembled WGS sequence"/>
</dbReference>
<reference evidence="15" key="1">
    <citation type="journal article" date="2020" name="PLoS Negl. Trop. Dis.">
        <title>High-quality nuclear genome for Sarcoptes scabiei-A critical resource for a neglected parasite.</title>
        <authorList>
            <person name="Korhonen P.K."/>
            <person name="Gasser R.B."/>
            <person name="Ma G."/>
            <person name="Wang T."/>
            <person name="Stroehlein A.J."/>
            <person name="Young N.D."/>
            <person name="Ang C.S."/>
            <person name="Fernando D.D."/>
            <person name="Lu H.C."/>
            <person name="Taylor S."/>
            <person name="Reynolds S.L."/>
            <person name="Mofiz E."/>
            <person name="Najaraj S.H."/>
            <person name="Gowda H."/>
            <person name="Madugundu A."/>
            <person name="Renuse S."/>
            <person name="Holt D."/>
            <person name="Pandey A."/>
            <person name="Papenfuss A.T."/>
            <person name="Fischer K."/>
        </authorList>
    </citation>
    <scope>NUCLEOTIDE SEQUENCE [LARGE SCALE GENOMIC DNA]</scope>
</reference>
<dbReference type="AlphaFoldDB" id="A0A834R5B7"/>
<dbReference type="EMBL" id="WVUK01000065">
    <property type="protein sequence ID" value="KAF7488931.1"/>
    <property type="molecule type" value="Genomic_DNA"/>
</dbReference>
<dbReference type="GO" id="GO:1904983">
    <property type="term" value="P:glycine import into mitochondrion"/>
    <property type="evidence" value="ECO:0007669"/>
    <property type="project" value="UniProtKB-UniRule"/>
</dbReference>
<evidence type="ECO:0000256" key="11">
    <source>
        <dbReference type="PROSITE-ProRule" id="PRU00282"/>
    </source>
</evidence>
<evidence type="ECO:0000256" key="12">
    <source>
        <dbReference type="SAM" id="MobiDB-lite"/>
    </source>
</evidence>
<evidence type="ECO:0000256" key="5">
    <source>
        <dbReference type="ARBA" id="ARBA00022792"/>
    </source>
</evidence>
<reference evidence="14" key="3">
    <citation type="submission" date="2022-06" db="UniProtKB">
        <authorList>
            <consortium name="EnsemblMetazoa"/>
        </authorList>
    </citation>
    <scope>IDENTIFICATION</scope>
</reference>
<dbReference type="Gene3D" id="1.50.40.10">
    <property type="entry name" value="Mitochondrial carrier domain"/>
    <property type="match status" value="2"/>
</dbReference>
<name>A0A834R5B7_SARSC</name>
<comment type="similarity">
    <text evidence="10">Belongs to the mitochondrial carrier (TC 2.A.29) family. SLC25A38 subfamily.</text>
</comment>
<dbReference type="GO" id="GO:0005743">
    <property type="term" value="C:mitochondrial inner membrane"/>
    <property type="evidence" value="ECO:0007669"/>
    <property type="project" value="UniProtKB-SubCell"/>
</dbReference>
<keyword evidence="15" id="KW-1185">Reference proteome</keyword>
<accession>A0A834R5B7</accession>
<dbReference type="GO" id="GO:0015187">
    <property type="term" value="F:glycine transmembrane transporter activity"/>
    <property type="evidence" value="ECO:0007669"/>
    <property type="project" value="UniProtKB-UniRule"/>
</dbReference>
<comment type="catalytic activity">
    <reaction evidence="9 10">
        <text>glycine(in) = glycine(out)</text>
        <dbReference type="Rhea" id="RHEA:70715"/>
        <dbReference type="ChEBI" id="CHEBI:57305"/>
    </reaction>
</comment>
<dbReference type="HAMAP" id="MF_03064">
    <property type="entry name" value="SLC25A38"/>
    <property type="match status" value="1"/>
</dbReference>
<evidence type="ECO:0000256" key="10">
    <source>
        <dbReference type="HAMAP-Rule" id="MF_03064"/>
    </source>
</evidence>
<dbReference type="EnsemblMetazoa" id="SSS_649s_mrna">
    <property type="protein sequence ID" value="KAF7488931.1"/>
    <property type="gene ID" value="SSS_649"/>
</dbReference>
<keyword evidence="4 10" id="KW-0677">Repeat</keyword>
<keyword evidence="8 10" id="KW-0472">Membrane</keyword>
<proteinExistence type="inferred from homology"/>
<feature type="repeat" description="Solcar" evidence="11">
    <location>
        <begin position="113"/>
        <end position="216"/>
    </location>
</feature>
<evidence type="ECO:0000256" key="6">
    <source>
        <dbReference type="ARBA" id="ARBA00022989"/>
    </source>
</evidence>
<reference evidence="13" key="2">
    <citation type="submission" date="2020-01" db="EMBL/GenBank/DDBJ databases">
        <authorList>
            <person name="Korhonen P.K.K."/>
            <person name="Guangxu M.G."/>
            <person name="Wang T.W."/>
            <person name="Stroehlein A.J.S."/>
            <person name="Young N.D."/>
            <person name="Ang C.-S.A."/>
            <person name="Fernando D.W.F."/>
            <person name="Lu H.L."/>
            <person name="Taylor S.T."/>
            <person name="Ehtesham M.E.M."/>
            <person name="Najaraj S.H.N."/>
            <person name="Harsha G.H.G."/>
            <person name="Madugundu A.M."/>
            <person name="Renuse S.R."/>
            <person name="Holt D.H."/>
            <person name="Pandey A.P."/>
            <person name="Papenfuss A.P."/>
            <person name="Gasser R.B.G."/>
            <person name="Fischer K.F."/>
        </authorList>
    </citation>
    <scope>NUCLEOTIDE SEQUENCE</scope>
    <source>
        <strain evidence="13">SSS_KF_BRIS2020</strain>
    </source>
</reference>
<organism evidence="13">
    <name type="scientific">Sarcoptes scabiei</name>
    <name type="common">Itch mite</name>
    <name type="synonym">Acarus scabiei</name>
    <dbReference type="NCBI Taxonomy" id="52283"/>
    <lineage>
        <taxon>Eukaryota</taxon>
        <taxon>Metazoa</taxon>
        <taxon>Ecdysozoa</taxon>
        <taxon>Arthropoda</taxon>
        <taxon>Chelicerata</taxon>
        <taxon>Arachnida</taxon>
        <taxon>Acari</taxon>
        <taxon>Acariformes</taxon>
        <taxon>Sarcoptiformes</taxon>
        <taxon>Astigmata</taxon>
        <taxon>Psoroptidia</taxon>
        <taxon>Sarcoptoidea</taxon>
        <taxon>Sarcoptidae</taxon>
        <taxon>Sarcoptinae</taxon>
        <taxon>Sarcoptes</taxon>
    </lineage>
</organism>
<dbReference type="PANTHER" id="PTHR46181">
    <property type="entry name" value="MITOCHONDRIAL GLYCINE TRANSPORTER"/>
    <property type="match status" value="1"/>
</dbReference>
<gene>
    <name evidence="13" type="primary">SSS_649g</name>
    <name evidence="13" type="ORF">SSS_649</name>
</gene>
<keyword evidence="6 10" id="KW-1133">Transmembrane helix</keyword>
<evidence type="ECO:0000313" key="13">
    <source>
        <dbReference type="EMBL" id="KAF7488931.1"/>
    </source>
</evidence>
<dbReference type="InterPro" id="IPR023395">
    <property type="entry name" value="MCP_dom_sf"/>
</dbReference>
<dbReference type="InterPro" id="IPR018108">
    <property type="entry name" value="MCP_transmembrane"/>
</dbReference>
<sequence>MEMKKNKVANEHSDEDANGNSRIEKISNFDWNSWKALFRKKYLEFRTDSEKNHTNRDESKHLKNAINDHHFVILNESGDLISLIETKQTNSTTNNSETSSIDRKLIAQYLNQRPVLKSFVIGAFSGTCSTLLFQPFDLIKTRVQNAQFSIVSEVHSSTTAATNFRSTSANRFIPILSDVIKNEQIIGLWRGTVPSLFRCVPGLGIHFCCLDTLQNHFCPNHKPTPLQAISFGMVSRSIASVLLIPATVVKTRYESGVFKYRNLTDALRHTYRSDGVRGLCSGLLPTLMRDAPFSGLYFLFYSQLKQLIPNDQNELKYLPKQYSNSTILSSSSLTFLCGLSAGLLASMVTQPMDVIKTRMQLKPQEYSSFIRTTFLMIKKEKFRNLFAGLLPRMMRRTLMASMSWTVYEQMMRSLCLK</sequence>
<evidence type="ECO:0000256" key="7">
    <source>
        <dbReference type="ARBA" id="ARBA00023128"/>
    </source>
</evidence>
<protein>
    <recommendedName>
        <fullName evidence="10">Mitochondrial glycine transporter</fullName>
    </recommendedName>
    <alternativeName>
        <fullName evidence="10">Solute carrier family 25 member 38 homolog</fullName>
    </alternativeName>
</protein>
<evidence type="ECO:0000256" key="9">
    <source>
        <dbReference type="ARBA" id="ARBA00034060"/>
    </source>
</evidence>
<evidence type="ECO:0000256" key="3">
    <source>
        <dbReference type="ARBA" id="ARBA00022692"/>
    </source>
</evidence>
<keyword evidence="3 10" id="KW-0812">Transmembrane</keyword>
<dbReference type="InterPro" id="IPR002067">
    <property type="entry name" value="MCP"/>
</dbReference>
<feature type="repeat" description="Solcar" evidence="11">
    <location>
        <begin position="223"/>
        <end position="307"/>
    </location>
</feature>
<dbReference type="InterPro" id="IPR030847">
    <property type="entry name" value="Hem25/SLC25A38"/>
</dbReference>
<evidence type="ECO:0000256" key="2">
    <source>
        <dbReference type="ARBA" id="ARBA00022448"/>
    </source>
</evidence>
<dbReference type="PANTHER" id="PTHR46181:SF3">
    <property type="entry name" value="MITOCHONDRIAL GLYCINE TRANSPORTER"/>
    <property type="match status" value="1"/>
</dbReference>
<feature type="repeat" description="Solcar" evidence="11">
    <location>
        <begin position="329"/>
        <end position="413"/>
    </location>
</feature>
<evidence type="ECO:0000256" key="4">
    <source>
        <dbReference type="ARBA" id="ARBA00022737"/>
    </source>
</evidence>
<keyword evidence="7 10" id="KW-0496">Mitochondrion</keyword>
<feature type="region of interest" description="Disordered" evidence="12">
    <location>
        <begin position="1"/>
        <end position="20"/>
    </location>
</feature>
<evidence type="ECO:0000256" key="8">
    <source>
        <dbReference type="ARBA" id="ARBA00023136"/>
    </source>
</evidence>
<dbReference type="SUPFAM" id="SSF103506">
    <property type="entry name" value="Mitochondrial carrier"/>
    <property type="match status" value="1"/>
</dbReference>
<dbReference type="Pfam" id="PF00153">
    <property type="entry name" value="Mito_carr"/>
    <property type="match status" value="3"/>
</dbReference>
<dbReference type="PROSITE" id="PS50920">
    <property type="entry name" value="SOLCAR"/>
    <property type="match status" value="3"/>
</dbReference>
<keyword evidence="5 10" id="KW-0999">Mitochondrion inner membrane</keyword>
<dbReference type="OrthoDB" id="1924968at2759"/>
<dbReference type="PRINTS" id="PR00926">
    <property type="entry name" value="MITOCARRIER"/>
</dbReference>
<evidence type="ECO:0000256" key="1">
    <source>
        <dbReference type="ARBA" id="ARBA00004141"/>
    </source>
</evidence>
<comment type="subcellular location">
    <subcellularLocation>
        <location evidence="1">Membrane</location>
        <topology evidence="1">Multi-pass membrane protein</topology>
    </subcellularLocation>
    <subcellularLocation>
        <location evidence="10">Mitochondrion inner membrane</location>
        <topology evidence="10">Multi-pass membrane protein</topology>
    </subcellularLocation>
</comment>
<evidence type="ECO:0000313" key="15">
    <source>
        <dbReference type="Proteomes" id="UP000070412"/>
    </source>
</evidence>
<comment type="function">
    <text evidence="10">Mitochondrial glycine transporter that imports glycine into the mitochondrial matrix. Plays an important role in providing glycine for the first enzymatic step in heme biosynthesis, the condensation of glycine with succinyl-CoA to produce 5-aminolevulinate (ALA) in the miochondrial matrix.</text>
</comment>